<organism evidence="1 2">
    <name type="scientific">Fuscibacter oryzae</name>
    <dbReference type="NCBI Taxonomy" id="2803939"/>
    <lineage>
        <taxon>Bacteria</taxon>
        <taxon>Pseudomonadati</taxon>
        <taxon>Pseudomonadota</taxon>
        <taxon>Alphaproteobacteria</taxon>
        <taxon>Rhodobacterales</taxon>
        <taxon>Paracoccaceae</taxon>
        <taxon>Fuscibacter</taxon>
    </lineage>
</organism>
<evidence type="ECO:0000313" key="1">
    <source>
        <dbReference type="EMBL" id="MBL4929428.1"/>
    </source>
</evidence>
<sequence>MKPNLTDAELSRLKQLGDILMPAGGSKPAFSTVPEIDRLLQVAAGASGASQESLTKSISDLPDFSDLAGVKIYAECVPANFALLSRMISGAYYMARDVLLALNYPLERRNPAGVSDFADEYMTGILDPVMENNRGAP</sequence>
<proteinExistence type="predicted"/>
<evidence type="ECO:0000313" key="2">
    <source>
        <dbReference type="Proteomes" id="UP000619033"/>
    </source>
</evidence>
<keyword evidence="2" id="KW-1185">Reference proteome</keyword>
<name>A0A8J7MSS1_9RHOB</name>
<accession>A0A8J7MSS1</accession>
<dbReference type="AlphaFoldDB" id="A0A8J7MSS1"/>
<dbReference type="Proteomes" id="UP000619033">
    <property type="component" value="Unassembled WGS sequence"/>
</dbReference>
<reference evidence="1" key="1">
    <citation type="submission" date="2021-01" db="EMBL/GenBank/DDBJ databases">
        <title>Genome seq and assembly of Tabrizicola sp. KVB23.</title>
        <authorList>
            <person name="Chhetri G."/>
        </authorList>
    </citation>
    <scope>NUCLEOTIDE SEQUENCE</scope>
    <source>
        <strain evidence="1">KVB23</strain>
    </source>
</reference>
<comment type="caution">
    <text evidence="1">The sequence shown here is derived from an EMBL/GenBank/DDBJ whole genome shotgun (WGS) entry which is preliminary data.</text>
</comment>
<protein>
    <submittedName>
        <fullName evidence="1">Uncharacterized protein</fullName>
    </submittedName>
</protein>
<gene>
    <name evidence="1" type="ORF">JI744_15075</name>
</gene>
<dbReference type="EMBL" id="JAESVP010000008">
    <property type="protein sequence ID" value="MBL4929428.1"/>
    <property type="molecule type" value="Genomic_DNA"/>
</dbReference>